<organism evidence="1 2">
    <name type="scientific">Oceanobacillus kimchii</name>
    <dbReference type="NCBI Taxonomy" id="746691"/>
    <lineage>
        <taxon>Bacteria</taxon>
        <taxon>Bacillati</taxon>
        <taxon>Bacillota</taxon>
        <taxon>Bacilli</taxon>
        <taxon>Bacillales</taxon>
        <taxon>Bacillaceae</taxon>
        <taxon>Oceanobacillus</taxon>
    </lineage>
</organism>
<evidence type="ECO:0000313" key="1">
    <source>
        <dbReference type="EMBL" id="GLO68480.1"/>
    </source>
</evidence>
<dbReference type="Proteomes" id="UP001275436">
    <property type="component" value="Unassembled WGS sequence"/>
</dbReference>
<accession>A0ABQ5TPL7</accession>
<name>A0ABQ5TPL7_9BACI</name>
<gene>
    <name evidence="1" type="ORF">MACH08_42640</name>
</gene>
<dbReference type="RefSeq" id="WP_317958699.1">
    <property type="nucleotide sequence ID" value="NZ_BSKO01000002.1"/>
</dbReference>
<keyword evidence="2" id="KW-1185">Reference proteome</keyword>
<protein>
    <submittedName>
        <fullName evidence="1">Uncharacterized protein</fullName>
    </submittedName>
</protein>
<comment type="caution">
    <text evidence="1">The sequence shown here is derived from an EMBL/GenBank/DDBJ whole genome shotgun (WGS) entry which is preliminary data.</text>
</comment>
<sequence>MIKANLLGSYVNKAYKMMKRNYIEQGYFASGSIGMNDIFEKIHKDNEKAEIIVDQLLDSERVQIRRDCLGLAFELTAKERYQLIKEHNLSEEWEDKAPIVNEAHGEIFAVIKEVKRKDIKLQPKHYAASTVQIKKSVINEQLSFELEVI</sequence>
<evidence type="ECO:0000313" key="2">
    <source>
        <dbReference type="Proteomes" id="UP001275436"/>
    </source>
</evidence>
<dbReference type="EMBL" id="BSKO01000002">
    <property type="protein sequence ID" value="GLO68480.1"/>
    <property type="molecule type" value="Genomic_DNA"/>
</dbReference>
<reference evidence="1 2" key="1">
    <citation type="submission" date="2023-02" db="EMBL/GenBank/DDBJ databases">
        <title>Oceanobacillus kimchii IFOP_LL358 isolated form Alexandrium catenella lab strain.</title>
        <authorList>
            <person name="Gajardo G."/>
            <person name="Ueki S."/>
            <person name="Maruyama F."/>
        </authorList>
    </citation>
    <scope>NUCLEOTIDE SEQUENCE [LARGE SCALE GENOMIC DNA]</scope>
    <source>
        <strain evidence="1 2">IFOP_LL358</strain>
    </source>
</reference>
<proteinExistence type="predicted"/>